<dbReference type="PANTHER" id="PTHR13696">
    <property type="entry name" value="P-LOOP CONTAINING NUCLEOSIDE TRIPHOSPHATE HYDROLASE"/>
    <property type="match status" value="1"/>
</dbReference>
<dbReference type="KEGG" id="amon:H9L24_10135"/>
<protein>
    <submittedName>
        <fullName evidence="1">Cellulose synthase operon protein YhjQ</fullName>
    </submittedName>
</protein>
<dbReference type="PANTHER" id="PTHR13696:SF99">
    <property type="entry name" value="COBYRINIC ACID AC-DIAMIDE SYNTHASE"/>
    <property type="match status" value="1"/>
</dbReference>
<dbReference type="Gene3D" id="3.40.50.300">
    <property type="entry name" value="P-loop containing nucleotide triphosphate hydrolases"/>
    <property type="match status" value="1"/>
</dbReference>
<dbReference type="AlphaFoldDB" id="A0A7H0HKI5"/>
<sequence length="255" mass="27371">MRRIAFVSPLGGCGRSTLAAHVAALWAQHGLQTLAIDLSAQNTLGLHLGARELPLEGWHPSAAQGLWWGSAAQENSAGVRLLPHGQWEAGHAQALQERLHQDSQWLDTQLDSLDLTGTGAIVLDTPPLPSPLARQAAHCADLAVLALDASERSLRLHAPLQSFVSTLPASTQYAVAITGVDPRRASRREALRALHQQWGDRVIPYPLHDDEFVQEALAHALGVHQHAPQSQSAHDLQGIADWMARACGLDLGGTP</sequence>
<dbReference type="CDD" id="cd02042">
    <property type="entry name" value="ParAB_family"/>
    <property type="match status" value="1"/>
</dbReference>
<evidence type="ECO:0000313" key="1">
    <source>
        <dbReference type="EMBL" id="QNP61051.1"/>
    </source>
</evidence>
<dbReference type="EMBL" id="CP060790">
    <property type="protein sequence ID" value="QNP61051.1"/>
    <property type="molecule type" value="Genomic_DNA"/>
</dbReference>
<dbReference type="Proteomes" id="UP000516057">
    <property type="component" value="Chromosome"/>
</dbReference>
<organism evidence="1 2">
    <name type="scientific">Paenacidovorax monticola</name>
    <dbReference type="NCBI Taxonomy" id="1926868"/>
    <lineage>
        <taxon>Bacteria</taxon>
        <taxon>Pseudomonadati</taxon>
        <taxon>Pseudomonadota</taxon>
        <taxon>Betaproteobacteria</taxon>
        <taxon>Burkholderiales</taxon>
        <taxon>Comamonadaceae</taxon>
        <taxon>Paenacidovorax</taxon>
    </lineage>
</organism>
<dbReference type="SUPFAM" id="SSF52540">
    <property type="entry name" value="P-loop containing nucleoside triphosphate hydrolases"/>
    <property type="match status" value="1"/>
</dbReference>
<accession>A0A7H0HKI5</accession>
<reference evidence="1 2" key="1">
    <citation type="submission" date="2020-08" db="EMBL/GenBank/DDBJ databases">
        <title>Genome sequence of Acidovorax monticola KACC 19171T.</title>
        <authorList>
            <person name="Hyun D.-W."/>
            <person name="Bae J.-W."/>
        </authorList>
    </citation>
    <scope>NUCLEOTIDE SEQUENCE [LARGE SCALE GENOMIC DNA]</scope>
    <source>
        <strain evidence="1 2">KACC 19171</strain>
    </source>
</reference>
<dbReference type="NCBIfam" id="TIGR03371">
    <property type="entry name" value="cellulose_yhjQ"/>
    <property type="match status" value="1"/>
</dbReference>
<dbReference type="InterPro" id="IPR050678">
    <property type="entry name" value="DNA_Partitioning_ATPase"/>
</dbReference>
<dbReference type="RefSeq" id="WP_187738028.1">
    <property type="nucleotide sequence ID" value="NZ_CP060790.1"/>
</dbReference>
<dbReference type="InterPro" id="IPR017746">
    <property type="entry name" value="Cellulose_synthase_operon_BcsQ"/>
</dbReference>
<gene>
    <name evidence="1" type="primary">yhjQ</name>
    <name evidence="1" type="ORF">H9L24_10135</name>
</gene>
<keyword evidence="2" id="KW-1185">Reference proteome</keyword>
<proteinExistence type="predicted"/>
<name>A0A7H0HKI5_9BURK</name>
<dbReference type="InterPro" id="IPR027417">
    <property type="entry name" value="P-loop_NTPase"/>
</dbReference>
<dbReference type="Pfam" id="PF06564">
    <property type="entry name" value="CBP_BcsQ"/>
    <property type="match status" value="1"/>
</dbReference>
<evidence type="ECO:0000313" key="2">
    <source>
        <dbReference type="Proteomes" id="UP000516057"/>
    </source>
</evidence>